<dbReference type="Pfam" id="PF00682">
    <property type="entry name" value="HMGL-like"/>
    <property type="match status" value="1"/>
</dbReference>
<dbReference type="InterPro" id="IPR005671">
    <property type="entry name" value="LeuA_bact_synth"/>
</dbReference>
<evidence type="ECO:0000256" key="4">
    <source>
        <dbReference type="ARBA" id="ARBA00012973"/>
    </source>
</evidence>
<dbReference type="AlphaFoldDB" id="A0AAD4VHY5"/>
<dbReference type="PROSITE" id="PS50991">
    <property type="entry name" value="PYR_CT"/>
    <property type="match status" value="1"/>
</dbReference>
<dbReference type="Gene3D" id="1.10.238.260">
    <property type="match status" value="1"/>
</dbReference>
<evidence type="ECO:0000256" key="8">
    <source>
        <dbReference type="ARBA" id="ARBA00022723"/>
    </source>
</evidence>
<dbReference type="EC" id="2.3.3.13" evidence="4"/>
<comment type="catalytic activity">
    <reaction evidence="1">
        <text>3-methyl-2-oxobutanoate + acetyl-CoA + H2O = (2S)-2-isopropylmalate + CoA + H(+)</text>
        <dbReference type="Rhea" id="RHEA:21524"/>
        <dbReference type="ChEBI" id="CHEBI:1178"/>
        <dbReference type="ChEBI" id="CHEBI:11851"/>
        <dbReference type="ChEBI" id="CHEBI:15377"/>
        <dbReference type="ChEBI" id="CHEBI:15378"/>
        <dbReference type="ChEBI" id="CHEBI:57287"/>
        <dbReference type="ChEBI" id="CHEBI:57288"/>
        <dbReference type="EC" id="2.3.3.13"/>
    </reaction>
</comment>
<dbReference type="Gene3D" id="3.20.20.70">
    <property type="entry name" value="Aldolase class I"/>
    <property type="match status" value="1"/>
</dbReference>
<dbReference type="SMART" id="SM00917">
    <property type="entry name" value="LeuA_dimer"/>
    <property type="match status" value="1"/>
</dbReference>
<gene>
    <name evidence="13" type="ORF">L3X38_033374</name>
</gene>
<dbReference type="Pfam" id="PF08502">
    <property type="entry name" value="LeuA_dimer"/>
    <property type="match status" value="1"/>
</dbReference>
<dbReference type="InterPro" id="IPR013709">
    <property type="entry name" value="2-isopropylmalate_synth_dimer"/>
</dbReference>
<feature type="compositionally biased region" description="Polar residues" evidence="11">
    <location>
        <begin position="94"/>
        <end position="108"/>
    </location>
</feature>
<dbReference type="InterPro" id="IPR050073">
    <property type="entry name" value="2-IPM_HCS-like"/>
</dbReference>
<dbReference type="PANTHER" id="PTHR10277">
    <property type="entry name" value="HOMOCITRATE SYNTHASE-RELATED"/>
    <property type="match status" value="1"/>
</dbReference>
<dbReference type="InterPro" id="IPR002034">
    <property type="entry name" value="AIPM/Hcit_synth_CS"/>
</dbReference>
<dbReference type="InterPro" id="IPR000891">
    <property type="entry name" value="PYR_CT"/>
</dbReference>
<dbReference type="HAMAP" id="MF_01025">
    <property type="entry name" value="LeuA_type1"/>
    <property type="match status" value="1"/>
</dbReference>
<evidence type="ECO:0000256" key="2">
    <source>
        <dbReference type="ARBA" id="ARBA00004689"/>
    </source>
</evidence>
<keyword evidence="5" id="KW-0432">Leucine biosynthesis</keyword>
<evidence type="ECO:0000256" key="6">
    <source>
        <dbReference type="ARBA" id="ARBA00022605"/>
    </source>
</evidence>
<dbReference type="NCBIfam" id="TIGR00973">
    <property type="entry name" value="leuA_bact"/>
    <property type="match status" value="1"/>
</dbReference>
<dbReference type="PANTHER" id="PTHR10277:SF9">
    <property type="entry name" value="2-ISOPROPYLMALATE SYNTHASE 1, CHLOROPLASTIC-RELATED"/>
    <property type="match status" value="1"/>
</dbReference>
<keyword evidence="14" id="KW-1185">Reference proteome</keyword>
<accession>A0AAD4VHY5</accession>
<dbReference type="GO" id="GO:0009098">
    <property type="term" value="P:L-leucine biosynthetic process"/>
    <property type="evidence" value="ECO:0007669"/>
    <property type="project" value="UniProtKB-KW"/>
</dbReference>
<dbReference type="SUPFAM" id="SSF51569">
    <property type="entry name" value="Aldolase"/>
    <property type="match status" value="1"/>
</dbReference>
<evidence type="ECO:0000313" key="13">
    <source>
        <dbReference type="EMBL" id="KAI5324301.1"/>
    </source>
</evidence>
<reference evidence="13 14" key="1">
    <citation type="journal article" date="2022" name="G3 (Bethesda)">
        <title>Whole-genome sequence and methylome profiling of the almond [Prunus dulcis (Mill.) D.A. Webb] cultivar 'Nonpareil'.</title>
        <authorList>
            <person name="D'Amico-Willman K.M."/>
            <person name="Ouma W.Z."/>
            <person name="Meulia T."/>
            <person name="Sideli G.M."/>
            <person name="Gradziel T.M."/>
            <person name="Fresnedo-Ramirez J."/>
        </authorList>
    </citation>
    <scope>NUCLEOTIDE SEQUENCE [LARGE SCALE GENOMIC DNA]</scope>
    <source>
        <strain evidence="13">Clone GOH B32 T37-40</strain>
    </source>
</reference>
<dbReference type="FunFam" id="3.30.160.270:FF:000004">
    <property type="entry name" value="2-isopropylmalate synthase B"/>
    <property type="match status" value="1"/>
</dbReference>
<evidence type="ECO:0000256" key="1">
    <source>
        <dbReference type="ARBA" id="ARBA00000064"/>
    </source>
</evidence>
<keyword evidence="7" id="KW-0808">Transferase</keyword>
<dbReference type="Proteomes" id="UP001054821">
    <property type="component" value="Chromosome 6"/>
</dbReference>
<evidence type="ECO:0000256" key="5">
    <source>
        <dbReference type="ARBA" id="ARBA00022430"/>
    </source>
</evidence>
<organism evidence="13 14">
    <name type="scientific">Prunus dulcis</name>
    <name type="common">Almond</name>
    <name type="synonym">Amygdalus dulcis</name>
    <dbReference type="NCBI Taxonomy" id="3755"/>
    <lineage>
        <taxon>Eukaryota</taxon>
        <taxon>Viridiplantae</taxon>
        <taxon>Streptophyta</taxon>
        <taxon>Embryophyta</taxon>
        <taxon>Tracheophyta</taxon>
        <taxon>Spermatophyta</taxon>
        <taxon>Magnoliopsida</taxon>
        <taxon>eudicotyledons</taxon>
        <taxon>Gunneridae</taxon>
        <taxon>Pentapetalae</taxon>
        <taxon>rosids</taxon>
        <taxon>fabids</taxon>
        <taxon>Rosales</taxon>
        <taxon>Rosaceae</taxon>
        <taxon>Amygdaloideae</taxon>
        <taxon>Amygdaleae</taxon>
        <taxon>Prunus</taxon>
    </lineage>
</organism>
<feature type="region of interest" description="Disordered" evidence="11">
    <location>
        <begin position="94"/>
        <end position="130"/>
    </location>
</feature>
<comment type="similarity">
    <text evidence="3">Belongs to the alpha-IPM synthase/homocitrate synthase family. LeuA type 1 subfamily.</text>
</comment>
<dbReference type="CDD" id="cd07940">
    <property type="entry name" value="DRE_TIM_IPMS"/>
    <property type="match status" value="1"/>
</dbReference>
<evidence type="ECO:0000256" key="10">
    <source>
        <dbReference type="ARBA" id="ARBA00059544"/>
    </source>
</evidence>
<dbReference type="Gene3D" id="3.30.160.270">
    <property type="match status" value="1"/>
</dbReference>
<sequence length="682" mass="74459">MEMYGRGRACDRARNDSAEVFSDWRFQRSTLPYKVGLSTLSVPVSLSPFTMAAVCTHHQVLPTPASMSSINISKSSQAQLLFRSHLLNQNKPTFLTSTPHLHTTSKPQSKPHILCSQSTNPKAARRPDYIPNRISDPNYVRIFDTTLRDGEQSPGASLTSKEKLDIARQLAKLGVDIIEAGFPAASNDDFEAVKMIAKEVGNSVDKDGYVPVICGLSRCNKKDIKRAWDAVECAKRPRIHTFIATSAIHMEHKLRKTKEQVVEIARDMVSYARSLGCDDVEFSPEDAGRSDREFLYQILGEVIKAGATTLNIPDTVGYNVPSEYSQLISDIKSNTPGIENVIISTHCQNDLGLSTANTIAGASAGARQLEVTINGIGERAGNASLEEVVMTLDCRGDHVLGGLYTGINARHIYITSKMVEEYTGLHVQPHKAIVGANAFAHESGIHQDGMLKHKGTYEIISPEDIGYERSNEAGIVLGKLSGRHALKKRLEELGYELANDQLETIFWRFKAVADQKKRVTDADLRALVSDEVFQPEVVWKLHDLQVTCGTLGLSTATVKLIDADGREHVACAVGTGPVDSAYKAVDLIVKEPVILLEYSMNAVTEGIDAIATTRVLIRGENSNITTHAFTGETVQRTFSGIGAGMDIVVSSVKAYVGALNKMLGFKESSPTKVPVERTRVPA</sequence>
<evidence type="ECO:0000256" key="7">
    <source>
        <dbReference type="ARBA" id="ARBA00022679"/>
    </source>
</evidence>
<keyword evidence="8" id="KW-0479">Metal-binding</keyword>
<protein>
    <recommendedName>
        <fullName evidence="4">2-isopropylmalate synthase</fullName>
        <ecNumber evidence="4">2.3.3.13</ecNumber>
    </recommendedName>
</protein>
<dbReference type="InterPro" id="IPR036230">
    <property type="entry name" value="LeuA_allosteric_dom_sf"/>
</dbReference>
<evidence type="ECO:0000256" key="11">
    <source>
        <dbReference type="SAM" id="MobiDB-lite"/>
    </source>
</evidence>
<comment type="pathway">
    <text evidence="2">Amino-acid biosynthesis; L-leucine biosynthesis; L-leucine from 3-methyl-2-oxobutanoate: step 1/4.</text>
</comment>
<dbReference type="FunFam" id="3.20.20.70:FF:000010">
    <property type="entry name" value="2-isopropylmalate synthase"/>
    <property type="match status" value="1"/>
</dbReference>
<dbReference type="InterPro" id="IPR054691">
    <property type="entry name" value="LeuA/HCS_post-cat"/>
</dbReference>
<dbReference type="Pfam" id="PF22617">
    <property type="entry name" value="HCS_D2"/>
    <property type="match status" value="1"/>
</dbReference>
<comment type="caution">
    <text evidence="13">The sequence shown here is derived from an EMBL/GenBank/DDBJ whole genome shotgun (WGS) entry which is preliminary data.</text>
</comment>
<feature type="domain" description="Pyruvate carboxyltransferase" evidence="12">
    <location>
        <begin position="140"/>
        <end position="413"/>
    </location>
</feature>
<comment type="function">
    <text evidence="10">Catalyzes the condensation of the acetyl group of acetyl-CoA with 3-methyl-2-oxobutanoate (2-oxoisovalerate) to form 3-carboxy-3-hydroxy-4-methylpentanoate (2-isopropylmalate). Involved in Leu biosynthesis, but does not participate in the chain elongation of glucosinolates.</text>
</comment>
<dbReference type="GO" id="GO:0003852">
    <property type="term" value="F:2-isopropylmalate synthase activity"/>
    <property type="evidence" value="ECO:0007669"/>
    <property type="project" value="UniProtKB-EC"/>
</dbReference>
<dbReference type="InterPro" id="IPR013785">
    <property type="entry name" value="Aldolase_TIM"/>
</dbReference>
<dbReference type="SUPFAM" id="SSF110921">
    <property type="entry name" value="2-isopropylmalate synthase LeuA, allosteric (dimerisation) domain"/>
    <property type="match status" value="1"/>
</dbReference>
<proteinExistence type="inferred from homology"/>
<evidence type="ECO:0000259" key="12">
    <source>
        <dbReference type="PROSITE" id="PS50991"/>
    </source>
</evidence>
<evidence type="ECO:0000313" key="14">
    <source>
        <dbReference type="Proteomes" id="UP001054821"/>
    </source>
</evidence>
<evidence type="ECO:0000256" key="3">
    <source>
        <dbReference type="ARBA" id="ARBA00009396"/>
    </source>
</evidence>
<name>A0AAD4VHY5_PRUDU</name>
<dbReference type="PROSITE" id="PS00815">
    <property type="entry name" value="AIPM_HOMOCIT_SYNTH_1"/>
    <property type="match status" value="1"/>
</dbReference>
<dbReference type="GO" id="GO:0009507">
    <property type="term" value="C:chloroplast"/>
    <property type="evidence" value="ECO:0007669"/>
    <property type="project" value="TreeGrafter"/>
</dbReference>
<keyword evidence="6" id="KW-0028">Amino-acid biosynthesis</keyword>
<keyword evidence="9" id="KW-0100">Branched-chain amino acid biosynthesis</keyword>
<dbReference type="FunFam" id="1.10.238.260:FF:000003">
    <property type="entry name" value="2-isopropylmalate synthase 1 chloroplastic"/>
    <property type="match status" value="1"/>
</dbReference>
<dbReference type="GO" id="GO:0046872">
    <property type="term" value="F:metal ion binding"/>
    <property type="evidence" value="ECO:0007669"/>
    <property type="project" value="UniProtKB-KW"/>
</dbReference>
<dbReference type="EMBL" id="JAJFAZ020000006">
    <property type="protein sequence ID" value="KAI5324301.1"/>
    <property type="molecule type" value="Genomic_DNA"/>
</dbReference>
<evidence type="ECO:0000256" key="9">
    <source>
        <dbReference type="ARBA" id="ARBA00023304"/>
    </source>
</evidence>
<dbReference type="NCBIfam" id="NF002086">
    <property type="entry name" value="PRK00915.1-3"/>
    <property type="match status" value="1"/>
</dbReference>